<feature type="non-terminal residue" evidence="1">
    <location>
        <position position="43"/>
    </location>
</feature>
<dbReference type="EMBL" id="UINC01051314">
    <property type="protein sequence ID" value="SVB65319.1"/>
    <property type="molecule type" value="Genomic_DNA"/>
</dbReference>
<evidence type="ECO:0008006" key="2">
    <source>
        <dbReference type="Google" id="ProtNLM"/>
    </source>
</evidence>
<dbReference type="AlphaFoldDB" id="A0A382FRN1"/>
<proteinExistence type="predicted"/>
<sequence length="43" mass="5235">MQQKVTAVFDIGRTNKKFFLFDDDLKEVYREYIRFDEIVDEDG</sequence>
<gene>
    <name evidence="1" type="ORF">METZ01_LOCUS218173</name>
</gene>
<dbReference type="Gene3D" id="3.30.420.40">
    <property type="match status" value="1"/>
</dbReference>
<organism evidence="1">
    <name type="scientific">marine metagenome</name>
    <dbReference type="NCBI Taxonomy" id="408172"/>
    <lineage>
        <taxon>unclassified sequences</taxon>
        <taxon>metagenomes</taxon>
        <taxon>ecological metagenomes</taxon>
    </lineage>
</organism>
<name>A0A382FRN1_9ZZZZ</name>
<accession>A0A382FRN1</accession>
<evidence type="ECO:0000313" key="1">
    <source>
        <dbReference type="EMBL" id="SVB65319.1"/>
    </source>
</evidence>
<protein>
    <recommendedName>
        <fullName evidence="2">Carbohydrate kinase FGGY N-terminal domain-containing protein</fullName>
    </recommendedName>
</protein>
<reference evidence="1" key="1">
    <citation type="submission" date="2018-05" db="EMBL/GenBank/DDBJ databases">
        <authorList>
            <person name="Lanie J.A."/>
            <person name="Ng W.-L."/>
            <person name="Kazmierczak K.M."/>
            <person name="Andrzejewski T.M."/>
            <person name="Davidsen T.M."/>
            <person name="Wayne K.J."/>
            <person name="Tettelin H."/>
            <person name="Glass J.I."/>
            <person name="Rusch D."/>
            <person name="Podicherti R."/>
            <person name="Tsui H.-C.T."/>
            <person name="Winkler M.E."/>
        </authorList>
    </citation>
    <scope>NUCLEOTIDE SEQUENCE</scope>
</reference>